<keyword evidence="1" id="KW-0812">Transmembrane</keyword>
<dbReference type="STRING" id="309803.CTN_1186"/>
<evidence type="ECO:0000313" key="3">
    <source>
        <dbReference type="Proteomes" id="UP000000445"/>
    </source>
</evidence>
<keyword evidence="1" id="KW-1133">Transmembrane helix</keyword>
<evidence type="ECO:0000256" key="1">
    <source>
        <dbReference type="SAM" id="Phobius"/>
    </source>
</evidence>
<evidence type="ECO:0000313" key="2">
    <source>
        <dbReference type="EMBL" id="ACM23362.1"/>
    </source>
</evidence>
<keyword evidence="1" id="KW-0472">Membrane</keyword>
<dbReference type="Proteomes" id="UP000000445">
    <property type="component" value="Chromosome"/>
</dbReference>
<protein>
    <submittedName>
        <fullName evidence="2">Uncharacterized protein</fullName>
    </submittedName>
</protein>
<reference evidence="2 3" key="1">
    <citation type="journal article" date="2009" name="Biosci. Biotechnol. Biochem.">
        <title>WeGAS: a web-based microbial genome annotation system.</title>
        <authorList>
            <person name="Lee D."/>
            <person name="Seo H."/>
            <person name="Park C."/>
            <person name="Park K."/>
        </authorList>
    </citation>
    <scope>NUCLEOTIDE SEQUENCE [LARGE SCALE GENOMIC DNA]</scope>
    <source>
        <strain evidence="3">ATCC 49049 / DSM 4359 / NBRC 107923 / NS-E</strain>
    </source>
</reference>
<proteinExistence type="predicted"/>
<accession>B9K8S9</accession>
<dbReference type="KEGG" id="tna:CTN_1186"/>
<sequence length="133" mass="15728">MKTIFQNKQRRGFPRLFCFWVVFILRFHTSKEVLKPRYEIFLCSLSPGFHTSKEVLKPAELLTRLTGIESFHTSKEVLKLTLCPRCHNRAHSFHTSKEVLKRRCKAQVCLKNRRFPYLKGSIETLTYAFTGYI</sequence>
<gene>
    <name evidence="2" type="ordered locus">CTN_1186</name>
</gene>
<dbReference type="HOGENOM" id="CLU_1905785_0_0_0"/>
<keyword evidence="3" id="KW-1185">Reference proteome</keyword>
<name>B9K8S9_THENN</name>
<feature type="transmembrane region" description="Helical" evidence="1">
    <location>
        <begin position="12"/>
        <end position="29"/>
    </location>
</feature>
<organism evidence="2 3">
    <name type="scientific">Thermotoga neapolitana (strain ATCC 49049 / DSM 4359 / NBRC 107923 / NS-E)</name>
    <dbReference type="NCBI Taxonomy" id="309803"/>
    <lineage>
        <taxon>Bacteria</taxon>
        <taxon>Thermotogati</taxon>
        <taxon>Thermotogota</taxon>
        <taxon>Thermotogae</taxon>
        <taxon>Thermotogales</taxon>
        <taxon>Thermotogaceae</taxon>
        <taxon>Thermotoga</taxon>
    </lineage>
</organism>
<dbReference type="EMBL" id="CP000916">
    <property type="protein sequence ID" value="ACM23362.1"/>
    <property type="molecule type" value="Genomic_DNA"/>
</dbReference>
<dbReference type="AlphaFoldDB" id="B9K8S9"/>